<organism evidence="2 3">
    <name type="scientific">Flavobacterium piscisymbiosum</name>
    <dbReference type="NCBI Taxonomy" id="2893753"/>
    <lineage>
        <taxon>Bacteria</taxon>
        <taxon>Pseudomonadati</taxon>
        <taxon>Bacteroidota</taxon>
        <taxon>Flavobacteriia</taxon>
        <taxon>Flavobacteriales</taxon>
        <taxon>Flavobacteriaceae</taxon>
        <taxon>Flavobacterium</taxon>
    </lineage>
</organism>
<dbReference type="Pfam" id="PF05016">
    <property type="entry name" value="ParE_toxin"/>
    <property type="match status" value="1"/>
</dbReference>
<dbReference type="Proteomes" id="UP001430679">
    <property type="component" value="Unassembled WGS sequence"/>
</dbReference>
<reference evidence="2" key="1">
    <citation type="submission" date="2021-11" db="EMBL/GenBank/DDBJ databases">
        <title>Description of novel Flavobacterium species.</title>
        <authorList>
            <person name="Saticioglu I.B."/>
            <person name="Ay H."/>
            <person name="Altun S."/>
            <person name="Duman M."/>
        </authorList>
    </citation>
    <scope>NUCLEOTIDE SEQUENCE</scope>
    <source>
        <strain evidence="2">F-30</strain>
    </source>
</reference>
<comment type="caution">
    <text evidence="2">The sequence shown here is derived from an EMBL/GenBank/DDBJ whole genome shotgun (WGS) entry which is preliminary data.</text>
</comment>
<evidence type="ECO:0000313" key="3">
    <source>
        <dbReference type="Proteomes" id="UP001430679"/>
    </source>
</evidence>
<protein>
    <submittedName>
        <fullName evidence="2">Type II toxin-antitoxin system RelE/ParE family toxin</fullName>
    </submittedName>
</protein>
<name>A0ABS8M9Q6_9FLAO</name>
<dbReference type="RefSeq" id="WP_230033769.1">
    <property type="nucleotide sequence ID" value="NZ_JAJJMM010000001.1"/>
</dbReference>
<gene>
    <name evidence="2" type="ORF">LNP81_04600</name>
</gene>
<dbReference type="EMBL" id="JAJJMM010000001">
    <property type="protein sequence ID" value="MCC9062264.1"/>
    <property type="molecule type" value="Genomic_DNA"/>
</dbReference>
<dbReference type="InterPro" id="IPR035093">
    <property type="entry name" value="RelE/ParE_toxin_dom_sf"/>
</dbReference>
<evidence type="ECO:0000256" key="1">
    <source>
        <dbReference type="ARBA" id="ARBA00022649"/>
    </source>
</evidence>
<dbReference type="InterPro" id="IPR007712">
    <property type="entry name" value="RelE/ParE_toxin"/>
</dbReference>
<keyword evidence="1" id="KW-1277">Toxin-antitoxin system</keyword>
<sequence length="99" mass="11902">MSNSKLVVFWTKIAKEDLKDIYISLKKVVSKEKAIQIRDELFNCTNSILFAEQFQVDEYRFDCRRIIIRNYKVLYQIKENSIFVIRVFNSFQNPLKSLK</sequence>
<dbReference type="Gene3D" id="3.30.2310.20">
    <property type="entry name" value="RelE-like"/>
    <property type="match status" value="1"/>
</dbReference>
<keyword evidence="3" id="KW-1185">Reference proteome</keyword>
<proteinExistence type="predicted"/>
<evidence type="ECO:0000313" key="2">
    <source>
        <dbReference type="EMBL" id="MCC9062264.1"/>
    </source>
</evidence>
<accession>A0ABS8M9Q6</accession>